<gene>
    <name evidence="2" type="ORF">CGK74_10670</name>
</gene>
<dbReference type="Proteomes" id="UP000215181">
    <property type="component" value="Unassembled WGS sequence"/>
</dbReference>
<keyword evidence="1" id="KW-0472">Membrane</keyword>
<dbReference type="EMBL" id="NOIH01000011">
    <property type="protein sequence ID" value="OYD53850.1"/>
    <property type="molecule type" value="Genomic_DNA"/>
</dbReference>
<accession>A0A235EXX3</accession>
<comment type="caution">
    <text evidence="2">The sequence shown here is derived from an EMBL/GenBank/DDBJ whole genome shotgun (WGS) entry which is preliminary data.</text>
</comment>
<evidence type="ECO:0000313" key="2">
    <source>
        <dbReference type="EMBL" id="OYD53850.1"/>
    </source>
</evidence>
<reference evidence="2 3" key="1">
    <citation type="submission" date="2017-07" db="EMBL/GenBank/DDBJ databases">
        <title>Thauera sp. KNDSS-Mac4 genome sequence and assembly.</title>
        <authorList>
            <person name="Mayilraj S."/>
        </authorList>
    </citation>
    <scope>NUCLEOTIDE SEQUENCE [LARGE SCALE GENOMIC DNA]</scope>
    <source>
        <strain evidence="2 3">KNDSS-Mac4</strain>
    </source>
</reference>
<name>A0A235EXX3_9RHOO</name>
<feature type="transmembrane region" description="Helical" evidence="1">
    <location>
        <begin position="44"/>
        <end position="63"/>
    </location>
</feature>
<sequence>MLPVSLTYDDLLRLIRVCAGVALFVTAGILIFRWGELQVAPMKVLSQTALTAIGVPPLLLLPFSRLNWTRPWLAWLLGRRMVHGLWCGELITDFKSGDDFKLMDPIPIAFVIKQTYFFLTIQSYTATQPAHSTLEALAVEPRSARAQLRYVFEMQRLHFGEDKITIGHGDLRLTSGDSRLEGHYWTNSPTRGQIWLELITRDCAGVDSFADAQRIISKHTKLVEAA</sequence>
<dbReference type="RefSeq" id="WP_094268475.1">
    <property type="nucleotide sequence ID" value="NZ_NOIH01000011.1"/>
</dbReference>
<proteinExistence type="predicted"/>
<evidence type="ECO:0000256" key="1">
    <source>
        <dbReference type="SAM" id="Phobius"/>
    </source>
</evidence>
<keyword evidence="3" id="KW-1185">Reference proteome</keyword>
<protein>
    <recommendedName>
        <fullName evidence="4">SMODS-associating 2TM beta-strand rich effector domain-containing protein</fullName>
    </recommendedName>
</protein>
<keyword evidence="1" id="KW-0812">Transmembrane</keyword>
<evidence type="ECO:0008006" key="4">
    <source>
        <dbReference type="Google" id="ProtNLM"/>
    </source>
</evidence>
<dbReference type="OrthoDB" id="6058382at2"/>
<evidence type="ECO:0000313" key="3">
    <source>
        <dbReference type="Proteomes" id="UP000215181"/>
    </source>
</evidence>
<dbReference type="AlphaFoldDB" id="A0A235EXX3"/>
<feature type="transmembrane region" description="Helical" evidence="1">
    <location>
        <begin position="12"/>
        <end position="32"/>
    </location>
</feature>
<keyword evidence="1" id="KW-1133">Transmembrane helix</keyword>
<organism evidence="2 3">
    <name type="scientific">Thauera propionica</name>
    <dbReference type="NCBI Taxonomy" id="2019431"/>
    <lineage>
        <taxon>Bacteria</taxon>
        <taxon>Pseudomonadati</taxon>
        <taxon>Pseudomonadota</taxon>
        <taxon>Betaproteobacteria</taxon>
        <taxon>Rhodocyclales</taxon>
        <taxon>Zoogloeaceae</taxon>
        <taxon>Thauera</taxon>
    </lineage>
</organism>